<sequence>MSDRRFDFSPWSFWAEADEQQRRDQAARQHELTDVGYEIAESCFVSALAEVQNDALRLGPRSYVAAGAYLTGQLHAGRDCSINAYTVVRGAVRLGDAVRIGAHSSLLGFNHTFADPETEVHRQPLTARGIRVGDDVWIGSHAVVLDGVSVGARSVVAAGAVVTRDVPAGAVVGGNPARVLKWRVAPAGAGNDDEEDLAAAVTAFADRARERAGAILDRCFDGTLFVDRPGEAPTVRAQCDAVEIADLLLGRPPDQLPREEQVERLRGWQDPATGMVGPLRPDGTQRPPAPGLFDDDAGYHVLCVGYALELLGSEPPHPVRVVGDADAAEVLAAAEAQPWQTRAWHAGHWVDVLGTALHHNARLGAGDPGRVREALLGWLLARADPRTGMWGVPTADGGLLQLVNGYYRATRGTFAQLGVPVPYPERVVDTVLGHARDPRVTGQGRQNACNVLDIAHPLWLTRSTGHRGEEIAALARRLLREALGHWRRDGFGFRAPGSGGPDAVPGLQGTEMWLALIWYLADLADVSDALGYRPRGVHRPEPAPPGSAA</sequence>
<protein>
    <submittedName>
        <fullName evidence="3">Acyltransferase</fullName>
    </submittedName>
</protein>
<dbReference type="SUPFAM" id="SSF51161">
    <property type="entry name" value="Trimeric LpxA-like enzymes"/>
    <property type="match status" value="1"/>
</dbReference>
<dbReference type="PANTHER" id="PTHR43300">
    <property type="entry name" value="ACETYLTRANSFERASE"/>
    <property type="match status" value="1"/>
</dbReference>
<dbReference type="Pfam" id="PF00132">
    <property type="entry name" value="Hexapep"/>
    <property type="match status" value="1"/>
</dbReference>
<dbReference type="Proteomes" id="UP001596455">
    <property type="component" value="Unassembled WGS sequence"/>
</dbReference>
<name>A0ABW2QCY7_9MICO</name>
<accession>A0ABW2QCY7</accession>
<comment type="caution">
    <text evidence="3">The sequence shown here is derived from an EMBL/GenBank/DDBJ whole genome shotgun (WGS) entry which is preliminary data.</text>
</comment>
<dbReference type="GO" id="GO:0016746">
    <property type="term" value="F:acyltransferase activity"/>
    <property type="evidence" value="ECO:0007669"/>
    <property type="project" value="UniProtKB-KW"/>
</dbReference>
<proteinExistence type="predicted"/>
<reference evidence="4" key="1">
    <citation type="journal article" date="2019" name="Int. J. Syst. Evol. Microbiol.">
        <title>The Global Catalogue of Microorganisms (GCM) 10K type strain sequencing project: providing services to taxonomists for standard genome sequencing and annotation.</title>
        <authorList>
            <consortium name="The Broad Institute Genomics Platform"/>
            <consortium name="The Broad Institute Genome Sequencing Center for Infectious Disease"/>
            <person name="Wu L."/>
            <person name="Ma J."/>
        </authorList>
    </citation>
    <scope>NUCLEOTIDE SEQUENCE [LARGE SCALE GENOMIC DNA]</scope>
    <source>
        <strain evidence="4">JCM 1490</strain>
    </source>
</reference>
<dbReference type="InterPro" id="IPR001451">
    <property type="entry name" value="Hexapep"/>
</dbReference>
<gene>
    <name evidence="3" type="ORF">ACFQQL_10065</name>
</gene>
<organism evidence="3 4">
    <name type="scientific">Georgenia alba</name>
    <dbReference type="NCBI Taxonomy" id="2233858"/>
    <lineage>
        <taxon>Bacteria</taxon>
        <taxon>Bacillati</taxon>
        <taxon>Actinomycetota</taxon>
        <taxon>Actinomycetes</taxon>
        <taxon>Micrococcales</taxon>
        <taxon>Bogoriellaceae</taxon>
        <taxon>Georgenia</taxon>
    </lineage>
</organism>
<keyword evidence="3" id="KW-0012">Acyltransferase</keyword>
<dbReference type="InterPro" id="IPR050179">
    <property type="entry name" value="Trans_hexapeptide_repeat"/>
</dbReference>
<evidence type="ECO:0000313" key="3">
    <source>
        <dbReference type="EMBL" id="MFC7405450.1"/>
    </source>
</evidence>
<dbReference type="InterPro" id="IPR011004">
    <property type="entry name" value="Trimer_LpxA-like_sf"/>
</dbReference>
<keyword evidence="2" id="KW-0677">Repeat</keyword>
<dbReference type="InterPro" id="IPR018357">
    <property type="entry name" value="Hexapep_transf_CS"/>
</dbReference>
<dbReference type="PANTHER" id="PTHR43300:SF11">
    <property type="entry name" value="ACETYLTRANSFERASE RV3034C-RELATED"/>
    <property type="match status" value="1"/>
</dbReference>
<dbReference type="EMBL" id="JBHTCQ010000002">
    <property type="protein sequence ID" value="MFC7405450.1"/>
    <property type="molecule type" value="Genomic_DNA"/>
</dbReference>
<evidence type="ECO:0000256" key="1">
    <source>
        <dbReference type="ARBA" id="ARBA00022679"/>
    </source>
</evidence>
<dbReference type="PROSITE" id="PS00101">
    <property type="entry name" value="HEXAPEP_TRANSFERASES"/>
    <property type="match status" value="1"/>
</dbReference>
<evidence type="ECO:0000313" key="4">
    <source>
        <dbReference type="Proteomes" id="UP001596455"/>
    </source>
</evidence>
<evidence type="ECO:0000256" key="2">
    <source>
        <dbReference type="ARBA" id="ARBA00022737"/>
    </source>
</evidence>
<keyword evidence="1" id="KW-0808">Transferase</keyword>
<keyword evidence="4" id="KW-1185">Reference proteome</keyword>
<dbReference type="RefSeq" id="WP_382393900.1">
    <property type="nucleotide sequence ID" value="NZ_JBHTCQ010000002.1"/>
</dbReference>
<dbReference type="Gene3D" id="2.160.10.10">
    <property type="entry name" value="Hexapeptide repeat proteins"/>
    <property type="match status" value="1"/>
</dbReference>
<dbReference type="CDD" id="cd04647">
    <property type="entry name" value="LbH_MAT_like"/>
    <property type="match status" value="1"/>
</dbReference>